<keyword evidence="3 4" id="KW-0862">Zinc</keyword>
<keyword evidence="10" id="KW-1185">Reference proteome</keyword>
<feature type="repeat" description="ARM" evidence="5">
    <location>
        <begin position="477"/>
        <end position="508"/>
    </location>
</feature>
<dbReference type="Gene3D" id="1.25.10.10">
    <property type="entry name" value="Leucine-rich Repeat Variant"/>
    <property type="match status" value="1"/>
</dbReference>
<feature type="zinc finger region" description="TRAF-type" evidence="4">
    <location>
        <begin position="101"/>
        <end position="153"/>
    </location>
</feature>
<evidence type="ECO:0000256" key="3">
    <source>
        <dbReference type="ARBA" id="ARBA00022833"/>
    </source>
</evidence>
<accession>A0ABQ8USL4</accession>
<organism evidence="9 10">
    <name type="scientific">Paratrimastix pyriformis</name>
    <dbReference type="NCBI Taxonomy" id="342808"/>
    <lineage>
        <taxon>Eukaryota</taxon>
        <taxon>Metamonada</taxon>
        <taxon>Preaxostyla</taxon>
        <taxon>Paratrimastigidae</taxon>
        <taxon>Paratrimastix</taxon>
    </lineage>
</organism>
<keyword evidence="6" id="KW-0175">Coiled coil</keyword>
<evidence type="ECO:0000256" key="5">
    <source>
        <dbReference type="PROSITE-ProRule" id="PRU00259"/>
    </source>
</evidence>
<protein>
    <recommendedName>
        <fullName evidence="8">TRAF-type domain-containing protein</fullName>
    </recommendedName>
</protein>
<evidence type="ECO:0000313" key="10">
    <source>
        <dbReference type="Proteomes" id="UP001141327"/>
    </source>
</evidence>
<feature type="compositionally biased region" description="Low complexity" evidence="7">
    <location>
        <begin position="283"/>
        <end position="299"/>
    </location>
</feature>
<dbReference type="PROSITE" id="PS50176">
    <property type="entry name" value="ARM_REPEAT"/>
    <property type="match status" value="1"/>
</dbReference>
<feature type="compositionally biased region" description="Low complexity" evidence="7">
    <location>
        <begin position="255"/>
        <end position="265"/>
    </location>
</feature>
<evidence type="ECO:0000256" key="2">
    <source>
        <dbReference type="ARBA" id="ARBA00022771"/>
    </source>
</evidence>
<sequence length="772" mass="80822">MRDDLVAPFIVTDRTTTDLIGELEIRCVNQKAGCSWVGPVSQLDHHERAECTRREVTCSNQGCGKTMPAHTYEEHQLGCPHRTVPCPFCNTPIEQIQKAEHESNCPQRVIECRQCGHRLAQGDYPHHIDTTCPKTLVPCPIPGCTDMIAREALCTARHFARHKENITSLEESLAALGANLAAEIGAKVNPMLQAARLVMAHEVKAAEAEAAKARAQAVEAQTARVRAERALAAIPSQMARVLAAIRRNGSTELAGAEAAETAAEGNRGPAPGGRKAEPGAEEMSTSPMPASPPTLRAATLPPPPCGAIPTEKQTDVQPTALAPAPAPAPAPADPSPPALSSAPQPRPVEATDRVVVAASPSAQSEAGPPHADSPSPPATAEAVAPLSGRAAKKARRQGIRIADFVKMAEGASEVPAAFTWGYTARSVIRTDEASQLVACCARLLPWASPATMLARALEVIVLLTANPPNTAAFGAAGAIPVLLNMLRHPDLVGIVDRALEALDRLAADLGNRAACVRLRAIPALASMLERPGLTCPVVARALAVITTLSSCGGPPCPVLVEGIIPILIEMVTRPYALSSVQAIQVLVTLSATLPASEAFRPPSVPTALGQTLLRLVDSGQSDLITRFLRVLVNLSAGPDADRLGVPLTLQVLGQILGKAALSDTPMAREAHALLANLARFPSLHVLMVGSGYPTVLRLALGSYVAKDPGVSLPLLSTLRVLAAAEVMQTPLSIAGVFDACATYVPPDTPGALEAMAELKKVLARRLPHTVSA</sequence>
<dbReference type="SUPFAM" id="SSF49599">
    <property type="entry name" value="TRAF domain-like"/>
    <property type="match status" value="2"/>
</dbReference>
<feature type="zinc finger region" description="TRAF-type" evidence="4">
    <location>
        <begin position="46"/>
        <end position="89"/>
    </location>
</feature>
<dbReference type="SUPFAM" id="SSF48371">
    <property type="entry name" value="ARM repeat"/>
    <property type="match status" value="1"/>
</dbReference>
<feature type="domain" description="TRAF-type" evidence="8">
    <location>
        <begin position="101"/>
        <end position="153"/>
    </location>
</feature>
<dbReference type="PANTHER" id="PTHR10131">
    <property type="entry name" value="TNF RECEPTOR ASSOCIATED FACTOR"/>
    <property type="match status" value="1"/>
</dbReference>
<evidence type="ECO:0000259" key="8">
    <source>
        <dbReference type="PROSITE" id="PS50145"/>
    </source>
</evidence>
<keyword evidence="2 4" id="KW-0863">Zinc-finger</keyword>
<evidence type="ECO:0000313" key="9">
    <source>
        <dbReference type="EMBL" id="KAJ4461527.1"/>
    </source>
</evidence>
<feature type="coiled-coil region" evidence="6">
    <location>
        <begin position="203"/>
        <end position="230"/>
    </location>
</feature>
<keyword evidence="1 4" id="KW-0479">Metal-binding</keyword>
<feature type="compositionally biased region" description="Pro residues" evidence="7">
    <location>
        <begin position="324"/>
        <end position="337"/>
    </location>
</feature>
<name>A0ABQ8USL4_9EUKA</name>
<dbReference type="InterPro" id="IPR001293">
    <property type="entry name" value="Znf_TRAF"/>
</dbReference>
<evidence type="ECO:0000256" key="1">
    <source>
        <dbReference type="ARBA" id="ARBA00022723"/>
    </source>
</evidence>
<dbReference type="Gene3D" id="3.30.40.10">
    <property type="entry name" value="Zinc/RING finger domain, C3HC4 (zinc finger)"/>
    <property type="match status" value="2"/>
</dbReference>
<dbReference type="InterPro" id="IPR000225">
    <property type="entry name" value="Armadillo"/>
</dbReference>
<gene>
    <name evidence="9" type="ORF">PAPYR_2115</name>
</gene>
<dbReference type="Proteomes" id="UP001141327">
    <property type="component" value="Unassembled WGS sequence"/>
</dbReference>
<evidence type="ECO:0000256" key="4">
    <source>
        <dbReference type="PROSITE-ProRule" id="PRU00207"/>
    </source>
</evidence>
<dbReference type="Pfam" id="PF02176">
    <property type="entry name" value="zf-TRAF"/>
    <property type="match status" value="1"/>
</dbReference>
<dbReference type="InterPro" id="IPR016024">
    <property type="entry name" value="ARM-type_fold"/>
</dbReference>
<dbReference type="InterPro" id="IPR013083">
    <property type="entry name" value="Znf_RING/FYVE/PHD"/>
</dbReference>
<proteinExistence type="predicted"/>
<evidence type="ECO:0000256" key="6">
    <source>
        <dbReference type="SAM" id="Coils"/>
    </source>
</evidence>
<evidence type="ECO:0000256" key="7">
    <source>
        <dbReference type="SAM" id="MobiDB-lite"/>
    </source>
</evidence>
<comment type="caution">
    <text evidence="9">The sequence shown here is derived from an EMBL/GenBank/DDBJ whole genome shotgun (WGS) entry which is preliminary data.</text>
</comment>
<dbReference type="SMART" id="SM00185">
    <property type="entry name" value="ARM"/>
    <property type="match status" value="2"/>
</dbReference>
<dbReference type="PANTHER" id="PTHR10131:SF157">
    <property type="entry name" value="RECEPTOR-ASSOCIATED FACTOR, PUTATIVE-RELATED"/>
    <property type="match status" value="1"/>
</dbReference>
<reference evidence="9" key="1">
    <citation type="journal article" date="2022" name="bioRxiv">
        <title>Genomics of Preaxostyla Flagellates Illuminates Evolutionary Transitions and the Path Towards Mitochondrial Loss.</title>
        <authorList>
            <person name="Novak L.V.F."/>
            <person name="Treitli S.C."/>
            <person name="Pyrih J."/>
            <person name="Halakuc P."/>
            <person name="Pipaliya S.V."/>
            <person name="Vacek V."/>
            <person name="Brzon O."/>
            <person name="Soukal P."/>
            <person name="Eme L."/>
            <person name="Dacks J.B."/>
            <person name="Karnkowska A."/>
            <person name="Elias M."/>
            <person name="Hampl V."/>
        </authorList>
    </citation>
    <scope>NUCLEOTIDE SEQUENCE</scope>
    <source>
        <strain evidence="9">RCP-MX</strain>
    </source>
</reference>
<feature type="domain" description="TRAF-type" evidence="8">
    <location>
        <begin position="46"/>
        <end position="89"/>
    </location>
</feature>
<feature type="region of interest" description="Disordered" evidence="7">
    <location>
        <begin position="255"/>
        <end position="389"/>
    </location>
</feature>
<dbReference type="EMBL" id="JAPMOS010000007">
    <property type="protein sequence ID" value="KAJ4461527.1"/>
    <property type="molecule type" value="Genomic_DNA"/>
</dbReference>
<dbReference type="PROSITE" id="PS50145">
    <property type="entry name" value="ZF_TRAF"/>
    <property type="match status" value="2"/>
</dbReference>
<dbReference type="InterPro" id="IPR011989">
    <property type="entry name" value="ARM-like"/>
</dbReference>